<evidence type="ECO:0000313" key="9">
    <source>
        <dbReference type="EMBL" id="MBA8813070.1"/>
    </source>
</evidence>
<feature type="domain" description="HTH tetR-type" evidence="7">
    <location>
        <begin position="38"/>
        <end position="98"/>
    </location>
</feature>
<dbReference type="EMBL" id="BJUV01000025">
    <property type="protein sequence ID" value="GEK84012.1"/>
    <property type="molecule type" value="Genomic_DNA"/>
</dbReference>
<evidence type="ECO:0000313" key="11">
    <source>
        <dbReference type="Proteomes" id="UP000522688"/>
    </source>
</evidence>
<feature type="compositionally biased region" description="Low complexity" evidence="6">
    <location>
        <begin position="17"/>
        <end position="35"/>
    </location>
</feature>
<keyword evidence="3 5" id="KW-0238">DNA-binding</keyword>
<feature type="region of interest" description="Disordered" evidence="6">
    <location>
        <begin position="1"/>
        <end position="37"/>
    </location>
</feature>
<dbReference type="Pfam" id="PF13977">
    <property type="entry name" value="TetR_C_6"/>
    <property type="match status" value="1"/>
</dbReference>
<feature type="DNA-binding region" description="H-T-H motif" evidence="5">
    <location>
        <begin position="61"/>
        <end position="80"/>
    </location>
</feature>
<evidence type="ECO:0000256" key="4">
    <source>
        <dbReference type="ARBA" id="ARBA00023163"/>
    </source>
</evidence>
<dbReference type="RefSeq" id="WP_146856297.1">
    <property type="nucleotide sequence ID" value="NZ_BAAAHR010000002.1"/>
</dbReference>
<name>A0A7W3JHU1_9MICO</name>
<keyword evidence="1" id="KW-0678">Repressor</keyword>
<evidence type="ECO:0000256" key="6">
    <source>
        <dbReference type="SAM" id="MobiDB-lite"/>
    </source>
</evidence>
<organism evidence="9 11">
    <name type="scientific">Frigoribacterium faeni</name>
    <dbReference type="NCBI Taxonomy" id="145483"/>
    <lineage>
        <taxon>Bacteria</taxon>
        <taxon>Bacillati</taxon>
        <taxon>Actinomycetota</taxon>
        <taxon>Actinomycetes</taxon>
        <taxon>Micrococcales</taxon>
        <taxon>Microbacteriaceae</taxon>
        <taxon>Frigoribacterium</taxon>
    </lineage>
</organism>
<sequence length="230" mass="24457">MTAADRSDASPADGVEATPRPAAPGRGRGSRGPYAKSAERRAAIVDAAFDVFSSRGYRGGSLQEVADRVGVSQTSLLHYFPSKRDLLRAVLERRDAVSIRGDGSGGAGPGSAADGDEDFTEAVLRQARHNEAVPGLIGLYTALAGEATTDDSPVRDYVASRFDDLRSEYAAGFRALREQGRLVDGVDPDRAAAALVALWDGIQLQWLIDPTSVDVVAQLREHIDRIVLPA</sequence>
<dbReference type="OrthoDB" id="7505659at2"/>
<dbReference type="SUPFAM" id="SSF48498">
    <property type="entry name" value="Tetracyclin repressor-like, C-terminal domain"/>
    <property type="match status" value="1"/>
</dbReference>
<dbReference type="PRINTS" id="PR00455">
    <property type="entry name" value="HTHTETR"/>
</dbReference>
<evidence type="ECO:0000256" key="2">
    <source>
        <dbReference type="ARBA" id="ARBA00023015"/>
    </source>
</evidence>
<evidence type="ECO:0000256" key="5">
    <source>
        <dbReference type="PROSITE-ProRule" id="PRU00335"/>
    </source>
</evidence>
<dbReference type="InterPro" id="IPR039538">
    <property type="entry name" value="BetI_C"/>
</dbReference>
<dbReference type="InterPro" id="IPR001647">
    <property type="entry name" value="HTH_TetR"/>
</dbReference>
<evidence type="ECO:0000313" key="10">
    <source>
        <dbReference type="Proteomes" id="UP000321154"/>
    </source>
</evidence>
<keyword evidence="2" id="KW-0805">Transcription regulation</keyword>
<reference evidence="9 11" key="2">
    <citation type="submission" date="2020-07" db="EMBL/GenBank/DDBJ databases">
        <title>Sequencing the genomes of 1000 actinobacteria strains.</title>
        <authorList>
            <person name="Klenk H.-P."/>
        </authorList>
    </citation>
    <scope>NUCLEOTIDE SEQUENCE [LARGE SCALE GENOMIC DNA]</scope>
    <source>
        <strain evidence="9 11">DSM 10309</strain>
    </source>
</reference>
<accession>A0A7W3JHU1</accession>
<evidence type="ECO:0000256" key="1">
    <source>
        <dbReference type="ARBA" id="ARBA00022491"/>
    </source>
</evidence>
<dbReference type="PANTHER" id="PTHR47506">
    <property type="entry name" value="TRANSCRIPTIONAL REGULATORY PROTEIN"/>
    <property type="match status" value="1"/>
</dbReference>
<proteinExistence type="predicted"/>
<dbReference type="InterPro" id="IPR036271">
    <property type="entry name" value="Tet_transcr_reg_TetR-rel_C_sf"/>
</dbReference>
<keyword evidence="10" id="KW-1185">Reference proteome</keyword>
<protein>
    <submittedName>
        <fullName evidence="9">AcrR family transcriptional regulator</fullName>
    </submittedName>
    <submittedName>
        <fullName evidence="8">TetR family transcriptional regulator</fullName>
    </submittedName>
</protein>
<evidence type="ECO:0000313" key="8">
    <source>
        <dbReference type="EMBL" id="GEK84012.1"/>
    </source>
</evidence>
<dbReference type="Pfam" id="PF00440">
    <property type="entry name" value="TetR_N"/>
    <property type="match status" value="1"/>
</dbReference>
<reference evidence="8 10" key="1">
    <citation type="submission" date="2019-07" db="EMBL/GenBank/DDBJ databases">
        <title>Whole genome shotgun sequence of Frigoribacterium faeni NBRC 103066.</title>
        <authorList>
            <person name="Hosoyama A."/>
            <person name="Uohara A."/>
            <person name="Ohji S."/>
            <person name="Ichikawa N."/>
        </authorList>
    </citation>
    <scope>NUCLEOTIDE SEQUENCE [LARGE SCALE GENOMIC DNA]</scope>
    <source>
        <strain evidence="8 10">NBRC 103066</strain>
    </source>
</reference>
<dbReference type="PANTHER" id="PTHR47506:SF6">
    <property type="entry name" value="HTH-TYPE TRANSCRIPTIONAL REPRESSOR NEMR"/>
    <property type="match status" value="1"/>
</dbReference>
<dbReference type="SUPFAM" id="SSF46689">
    <property type="entry name" value="Homeodomain-like"/>
    <property type="match status" value="1"/>
</dbReference>
<dbReference type="InterPro" id="IPR009057">
    <property type="entry name" value="Homeodomain-like_sf"/>
</dbReference>
<dbReference type="Gene3D" id="1.10.357.10">
    <property type="entry name" value="Tetracycline Repressor, domain 2"/>
    <property type="match status" value="1"/>
</dbReference>
<dbReference type="AlphaFoldDB" id="A0A7W3JHU1"/>
<evidence type="ECO:0000259" key="7">
    <source>
        <dbReference type="PROSITE" id="PS50977"/>
    </source>
</evidence>
<dbReference type="GO" id="GO:0003677">
    <property type="term" value="F:DNA binding"/>
    <property type="evidence" value="ECO:0007669"/>
    <property type="project" value="UniProtKB-UniRule"/>
</dbReference>
<comment type="caution">
    <text evidence="9">The sequence shown here is derived from an EMBL/GenBank/DDBJ whole genome shotgun (WGS) entry which is preliminary data.</text>
</comment>
<dbReference type="Proteomes" id="UP000321154">
    <property type="component" value="Unassembled WGS sequence"/>
</dbReference>
<keyword evidence="4" id="KW-0804">Transcription</keyword>
<dbReference type="PROSITE" id="PS50977">
    <property type="entry name" value="HTH_TETR_2"/>
    <property type="match status" value="1"/>
</dbReference>
<dbReference type="Proteomes" id="UP000522688">
    <property type="component" value="Unassembled WGS sequence"/>
</dbReference>
<gene>
    <name evidence="9" type="ORF">FB463_001319</name>
    <name evidence="8" type="ORF">FFA01_23210</name>
</gene>
<evidence type="ECO:0000256" key="3">
    <source>
        <dbReference type="ARBA" id="ARBA00023125"/>
    </source>
</evidence>
<dbReference type="EMBL" id="JACGWW010000002">
    <property type="protein sequence ID" value="MBA8813070.1"/>
    <property type="molecule type" value="Genomic_DNA"/>
</dbReference>